<dbReference type="SUPFAM" id="SSF56176">
    <property type="entry name" value="FAD-binding/transporter-associated domain-like"/>
    <property type="match status" value="1"/>
</dbReference>
<evidence type="ECO:0000256" key="1">
    <source>
        <dbReference type="ARBA" id="ARBA00022630"/>
    </source>
</evidence>
<feature type="domain" description="FAD-binding PCMH-type" evidence="4">
    <location>
        <begin position="1"/>
        <end position="175"/>
    </location>
</feature>
<dbReference type="SUPFAM" id="SSF55447">
    <property type="entry name" value="CO dehydrogenase flavoprotein C-terminal domain-like"/>
    <property type="match status" value="1"/>
</dbReference>
<comment type="caution">
    <text evidence="5">The sequence shown here is derived from an EMBL/GenBank/DDBJ whole genome shotgun (WGS) entry which is preliminary data.</text>
</comment>
<dbReference type="InterPro" id="IPR005107">
    <property type="entry name" value="CO_DH_flav_C"/>
</dbReference>
<dbReference type="Proteomes" id="UP001500325">
    <property type="component" value="Unassembled WGS sequence"/>
</dbReference>
<dbReference type="Pfam" id="PF00941">
    <property type="entry name" value="FAD_binding_5"/>
    <property type="match status" value="1"/>
</dbReference>
<proteinExistence type="predicted"/>
<dbReference type="InterPro" id="IPR036683">
    <property type="entry name" value="CO_DH_flav_C_dom_sf"/>
</dbReference>
<evidence type="ECO:0000256" key="2">
    <source>
        <dbReference type="ARBA" id="ARBA00022827"/>
    </source>
</evidence>
<dbReference type="InterPro" id="IPR002346">
    <property type="entry name" value="Mopterin_DH_FAD-bd"/>
</dbReference>
<evidence type="ECO:0000256" key="3">
    <source>
        <dbReference type="ARBA" id="ARBA00023002"/>
    </source>
</evidence>
<keyword evidence="6" id="KW-1185">Reference proteome</keyword>
<reference evidence="6" key="1">
    <citation type="journal article" date="2019" name="Int. J. Syst. Evol. Microbiol.">
        <title>The Global Catalogue of Microorganisms (GCM) 10K type strain sequencing project: providing services to taxonomists for standard genome sequencing and annotation.</title>
        <authorList>
            <consortium name="The Broad Institute Genomics Platform"/>
            <consortium name="The Broad Institute Genome Sequencing Center for Infectious Disease"/>
            <person name="Wu L."/>
            <person name="Ma J."/>
        </authorList>
    </citation>
    <scope>NUCLEOTIDE SEQUENCE [LARGE SCALE GENOMIC DNA]</scope>
    <source>
        <strain evidence="6">JCM 18055</strain>
    </source>
</reference>
<dbReference type="InterPro" id="IPR016167">
    <property type="entry name" value="FAD-bd_PCMH_sub1"/>
</dbReference>
<name>A0ABP8XLD7_9PSEU</name>
<dbReference type="InterPro" id="IPR016166">
    <property type="entry name" value="FAD-bd_PCMH"/>
</dbReference>
<dbReference type="SMART" id="SM01092">
    <property type="entry name" value="CO_deh_flav_C"/>
    <property type="match status" value="1"/>
</dbReference>
<dbReference type="Pfam" id="PF03450">
    <property type="entry name" value="CO_deh_flav_C"/>
    <property type="match status" value="1"/>
</dbReference>
<dbReference type="PANTHER" id="PTHR42659">
    <property type="entry name" value="XANTHINE DEHYDROGENASE SUBUNIT C-RELATED"/>
    <property type="match status" value="1"/>
</dbReference>
<dbReference type="PANTHER" id="PTHR42659:SF2">
    <property type="entry name" value="XANTHINE DEHYDROGENASE SUBUNIT C-RELATED"/>
    <property type="match status" value="1"/>
</dbReference>
<dbReference type="InterPro" id="IPR036318">
    <property type="entry name" value="FAD-bd_PCMH-like_sf"/>
</dbReference>
<dbReference type="InterPro" id="IPR051312">
    <property type="entry name" value="Diverse_Substr_Oxidored"/>
</dbReference>
<organism evidence="5 6">
    <name type="scientific">Pseudonocardia yuanmonensis</name>
    <dbReference type="NCBI Taxonomy" id="1095914"/>
    <lineage>
        <taxon>Bacteria</taxon>
        <taxon>Bacillati</taxon>
        <taxon>Actinomycetota</taxon>
        <taxon>Actinomycetes</taxon>
        <taxon>Pseudonocardiales</taxon>
        <taxon>Pseudonocardiaceae</taxon>
        <taxon>Pseudonocardia</taxon>
    </lineage>
</organism>
<keyword evidence="2" id="KW-0274">FAD</keyword>
<protein>
    <submittedName>
        <fullName evidence="5">FAD binding domain-containing protein</fullName>
    </submittedName>
</protein>
<keyword evidence="3" id="KW-0560">Oxidoreductase</keyword>
<accession>A0ABP8XLD7</accession>
<dbReference type="Gene3D" id="3.30.465.10">
    <property type="match status" value="1"/>
</dbReference>
<dbReference type="RefSeq" id="WP_345383989.1">
    <property type="nucleotide sequence ID" value="NZ_BAABIC010000027.1"/>
</dbReference>
<dbReference type="EMBL" id="BAABIC010000027">
    <property type="protein sequence ID" value="GAA4709139.1"/>
    <property type="molecule type" value="Genomic_DNA"/>
</dbReference>
<keyword evidence="1" id="KW-0285">Flavoprotein</keyword>
<evidence type="ECO:0000313" key="5">
    <source>
        <dbReference type="EMBL" id="GAA4709139.1"/>
    </source>
</evidence>
<dbReference type="PROSITE" id="PS51387">
    <property type="entry name" value="FAD_PCMH"/>
    <property type="match status" value="1"/>
</dbReference>
<evidence type="ECO:0000259" key="4">
    <source>
        <dbReference type="PROSITE" id="PS51387"/>
    </source>
</evidence>
<dbReference type="InterPro" id="IPR016169">
    <property type="entry name" value="FAD-bd_PCMH_sub2"/>
</dbReference>
<dbReference type="Gene3D" id="3.30.43.10">
    <property type="entry name" value="Uridine Diphospho-n-acetylenolpyruvylglucosamine Reductase, domain 2"/>
    <property type="match status" value="1"/>
</dbReference>
<gene>
    <name evidence="5" type="ORF">GCM10023215_58310</name>
</gene>
<dbReference type="Gene3D" id="3.30.390.50">
    <property type="entry name" value="CO dehydrogenase flavoprotein, C-terminal domain"/>
    <property type="match status" value="1"/>
</dbReference>
<evidence type="ECO:0000313" key="6">
    <source>
        <dbReference type="Proteomes" id="UP001500325"/>
    </source>
</evidence>
<sequence length="289" mass="30360">MKPPTFDYLRPDSVAEAIEALAAHPDSKVLAGGQSLIPMMNMRLARPTALVDIGRLADLRGIEANGSLRVGATATQADVLGHEAVGRRWPLITSALTHVGHPATRSRGTFGGSIAHGEPASELPAVMLALDAHFTLRGSSGERVVHAQDFFLGHYTTVLAEDELLVQAEIPDASGSAWGFGEIVRRHGDYALAGAAVRVDTDGAGRIEEARVALFGVSGRPVRSTAAEERLVGTRLGDRDTAVEAGRLALSGLDVASDSFVSATYRQEAAATVVERVLLDAAARGRGEN</sequence>